<accession>A0AAP2GKT8</accession>
<dbReference type="GO" id="GO:0032993">
    <property type="term" value="C:protein-DNA complex"/>
    <property type="evidence" value="ECO:0007669"/>
    <property type="project" value="TreeGrafter"/>
</dbReference>
<feature type="domain" description="HTH lysR-type" evidence="6">
    <location>
        <begin position="1"/>
        <end position="58"/>
    </location>
</feature>
<keyword evidence="4" id="KW-0010">Activator</keyword>
<proteinExistence type="inferred from homology"/>
<dbReference type="InterPro" id="IPR036390">
    <property type="entry name" value="WH_DNA-bd_sf"/>
</dbReference>
<evidence type="ECO:0000256" key="2">
    <source>
        <dbReference type="ARBA" id="ARBA00023015"/>
    </source>
</evidence>
<evidence type="ECO:0000256" key="3">
    <source>
        <dbReference type="ARBA" id="ARBA00023125"/>
    </source>
</evidence>
<dbReference type="Pfam" id="PF00126">
    <property type="entry name" value="HTH_1"/>
    <property type="match status" value="1"/>
</dbReference>
<sequence length="327" mass="37918">MTLQQLKYIITLDQERHFARAAELCAITQPGLTIQLKNLEEEIGVKIFDRSRVPLTPTPIGEEIIEKAKKVLRETESIQNLVINKKNDLQGTLNIGIIPTLSPYLVPLFIRQLEQTLPKMKFVIRESSTGELMNSLETGRIDVAIMSTPTGNANLREFPLFHEPFIAYLHPNHPALKEKTYQLREQDKLELLLLQEEYCFNAQLLDICSKGKKKNHERFMYDINSIETLKNLVRASLGFAVVPWLSVMSEWQNGFCKVFKEPVPVREISLVVSDSFTRKLLLEKLSDVIWKSLPEALKENRKYKRIRWNDSPYFMKVVEEFKEGKSR</sequence>
<dbReference type="InterPro" id="IPR000847">
    <property type="entry name" value="LysR_HTH_N"/>
</dbReference>
<dbReference type="SUPFAM" id="SSF46785">
    <property type="entry name" value="Winged helix' DNA-binding domain"/>
    <property type="match status" value="1"/>
</dbReference>
<dbReference type="InterPro" id="IPR036388">
    <property type="entry name" value="WH-like_DNA-bd_sf"/>
</dbReference>
<dbReference type="CDD" id="cd08411">
    <property type="entry name" value="PBP2_OxyR"/>
    <property type="match status" value="1"/>
</dbReference>
<evidence type="ECO:0000256" key="4">
    <source>
        <dbReference type="ARBA" id="ARBA00023159"/>
    </source>
</evidence>
<evidence type="ECO:0000313" key="8">
    <source>
        <dbReference type="Proteomes" id="UP001319200"/>
    </source>
</evidence>
<reference evidence="7 8" key="1">
    <citation type="submission" date="2021-05" db="EMBL/GenBank/DDBJ databases">
        <title>A Polyphasic approach of four new species of the genus Ohtaekwangia: Ohtaekwangia histidinii sp. nov., Ohtaekwangia cretensis sp. nov., Ohtaekwangia indiensis sp. nov., Ohtaekwangia reichenbachii sp. nov. from diverse environment.</title>
        <authorList>
            <person name="Octaviana S."/>
        </authorList>
    </citation>
    <scope>NUCLEOTIDE SEQUENCE [LARGE SCALE GENOMIC DNA]</scope>
    <source>
        <strain evidence="7 8">PWU4</strain>
    </source>
</reference>
<dbReference type="InterPro" id="IPR005119">
    <property type="entry name" value="LysR_subst-bd"/>
</dbReference>
<dbReference type="GO" id="GO:0003700">
    <property type="term" value="F:DNA-binding transcription factor activity"/>
    <property type="evidence" value="ECO:0007669"/>
    <property type="project" value="InterPro"/>
</dbReference>
<keyword evidence="2" id="KW-0805">Transcription regulation</keyword>
<dbReference type="Gene3D" id="3.40.190.10">
    <property type="entry name" value="Periplasmic binding protein-like II"/>
    <property type="match status" value="2"/>
</dbReference>
<keyword evidence="8" id="KW-1185">Reference proteome</keyword>
<comment type="similarity">
    <text evidence="1">Belongs to the LysR transcriptional regulatory family.</text>
</comment>
<dbReference type="AlphaFoldDB" id="A0AAP2GKT8"/>
<comment type="caution">
    <text evidence="7">The sequence shown here is derived from an EMBL/GenBank/DDBJ whole genome shotgun (WGS) entry which is preliminary data.</text>
</comment>
<evidence type="ECO:0000256" key="1">
    <source>
        <dbReference type="ARBA" id="ARBA00009437"/>
    </source>
</evidence>
<evidence type="ECO:0000313" key="7">
    <source>
        <dbReference type="EMBL" id="MBT1699681.1"/>
    </source>
</evidence>
<name>A0AAP2GKT8_9BACT</name>
<dbReference type="PANTHER" id="PTHR30346">
    <property type="entry name" value="TRANSCRIPTIONAL DUAL REGULATOR HCAR-RELATED"/>
    <property type="match status" value="1"/>
</dbReference>
<dbReference type="PRINTS" id="PR00039">
    <property type="entry name" value="HTHLYSR"/>
</dbReference>
<keyword evidence="3" id="KW-0238">DNA-binding</keyword>
<dbReference type="RefSeq" id="WP_254167789.1">
    <property type="nucleotide sequence ID" value="NZ_JAHESF010000028.1"/>
</dbReference>
<protein>
    <submittedName>
        <fullName evidence="7">LysR family transcriptional regulator</fullName>
    </submittedName>
</protein>
<dbReference type="PANTHER" id="PTHR30346:SF26">
    <property type="entry name" value="HYDROGEN PEROXIDE-INDUCIBLE GENES ACTIVATOR"/>
    <property type="match status" value="1"/>
</dbReference>
<organism evidence="7 8">
    <name type="scientific">Chryseosolibacter histidini</name>
    <dbReference type="NCBI Taxonomy" id="2782349"/>
    <lineage>
        <taxon>Bacteria</taxon>
        <taxon>Pseudomonadati</taxon>
        <taxon>Bacteroidota</taxon>
        <taxon>Cytophagia</taxon>
        <taxon>Cytophagales</taxon>
        <taxon>Chryseotaleaceae</taxon>
        <taxon>Chryseosolibacter</taxon>
    </lineage>
</organism>
<evidence type="ECO:0000259" key="6">
    <source>
        <dbReference type="PROSITE" id="PS50931"/>
    </source>
</evidence>
<dbReference type="Pfam" id="PF03466">
    <property type="entry name" value="LysR_substrate"/>
    <property type="match status" value="1"/>
</dbReference>
<dbReference type="Proteomes" id="UP001319200">
    <property type="component" value="Unassembled WGS sequence"/>
</dbReference>
<dbReference type="SUPFAM" id="SSF53850">
    <property type="entry name" value="Periplasmic binding protein-like II"/>
    <property type="match status" value="1"/>
</dbReference>
<dbReference type="GO" id="GO:0003677">
    <property type="term" value="F:DNA binding"/>
    <property type="evidence" value="ECO:0007669"/>
    <property type="project" value="UniProtKB-KW"/>
</dbReference>
<dbReference type="FunFam" id="1.10.10.10:FF:000001">
    <property type="entry name" value="LysR family transcriptional regulator"/>
    <property type="match status" value="1"/>
</dbReference>
<gene>
    <name evidence="7" type="ORF">KK083_22530</name>
</gene>
<dbReference type="EMBL" id="JAHESF010000028">
    <property type="protein sequence ID" value="MBT1699681.1"/>
    <property type="molecule type" value="Genomic_DNA"/>
</dbReference>
<keyword evidence="5" id="KW-0804">Transcription</keyword>
<dbReference type="Gene3D" id="1.10.10.10">
    <property type="entry name" value="Winged helix-like DNA-binding domain superfamily/Winged helix DNA-binding domain"/>
    <property type="match status" value="1"/>
</dbReference>
<evidence type="ECO:0000256" key="5">
    <source>
        <dbReference type="ARBA" id="ARBA00023163"/>
    </source>
</evidence>
<dbReference type="PROSITE" id="PS50931">
    <property type="entry name" value="HTH_LYSR"/>
    <property type="match status" value="1"/>
</dbReference>